<feature type="non-terminal residue" evidence="2">
    <location>
        <position position="1"/>
    </location>
</feature>
<accession>A0A371HX57</accession>
<name>A0A371HX57_MUCPR</name>
<reference evidence="2" key="1">
    <citation type="submission" date="2018-05" db="EMBL/GenBank/DDBJ databases">
        <title>Draft genome of Mucuna pruriens seed.</title>
        <authorList>
            <person name="Nnadi N.E."/>
            <person name="Vos R."/>
            <person name="Hasami M.H."/>
            <person name="Devisetty U.K."/>
            <person name="Aguiy J.C."/>
        </authorList>
    </citation>
    <scope>NUCLEOTIDE SEQUENCE [LARGE SCALE GENOMIC DNA]</scope>
    <source>
        <strain evidence="2">JCA_2017</strain>
    </source>
</reference>
<dbReference type="Proteomes" id="UP000257109">
    <property type="component" value="Unassembled WGS sequence"/>
</dbReference>
<keyword evidence="3" id="KW-1185">Reference proteome</keyword>
<dbReference type="OrthoDB" id="1637540at2759"/>
<dbReference type="AlphaFoldDB" id="A0A371HX57"/>
<dbReference type="EMBL" id="QJKJ01001506">
    <property type="protein sequence ID" value="RDY07274.1"/>
    <property type="molecule type" value="Genomic_DNA"/>
</dbReference>
<organism evidence="2 3">
    <name type="scientific">Mucuna pruriens</name>
    <name type="common">Velvet bean</name>
    <name type="synonym">Dolichos pruriens</name>
    <dbReference type="NCBI Taxonomy" id="157652"/>
    <lineage>
        <taxon>Eukaryota</taxon>
        <taxon>Viridiplantae</taxon>
        <taxon>Streptophyta</taxon>
        <taxon>Embryophyta</taxon>
        <taxon>Tracheophyta</taxon>
        <taxon>Spermatophyta</taxon>
        <taxon>Magnoliopsida</taxon>
        <taxon>eudicotyledons</taxon>
        <taxon>Gunneridae</taxon>
        <taxon>Pentapetalae</taxon>
        <taxon>rosids</taxon>
        <taxon>fabids</taxon>
        <taxon>Fabales</taxon>
        <taxon>Fabaceae</taxon>
        <taxon>Papilionoideae</taxon>
        <taxon>50 kb inversion clade</taxon>
        <taxon>NPAAA clade</taxon>
        <taxon>indigoferoid/millettioid clade</taxon>
        <taxon>Phaseoleae</taxon>
        <taxon>Mucuna</taxon>
    </lineage>
</organism>
<evidence type="ECO:0000313" key="3">
    <source>
        <dbReference type="Proteomes" id="UP000257109"/>
    </source>
</evidence>
<protein>
    <submittedName>
        <fullName evidence="2">Uncharacterized protein</fullName>
    </submittedName>
</protein>
<feature type="compositionally biased region" description="Basic and acidic residues" evidence="1">
    <location>
        <begin position="84"/>
        <end position="94"/>
    </location>
</feature>
<comment type="caution">
    <text evidence="2">The sequence shown here is derived from an EMBL/GenBank/DDBJ whole genome shotgun (WGS) entry which is preliminary data.</text>
</comment>
<proteinExistence type="predicted"/>
<sequence length="94" mass="10451">MVLKQILPNVKDPRGKWAPNYEGPYVVKQAFFGGALILTNVEGQDLKYPVNTDLASKAHFQKAPRKQQPLEQGQVVGTPAQPMVHDEPSQRINS</sequence>
<evidence type="ECO:0000256" key="1">
    <source>
        <dbReference type="SAM" id="MobiDB-lite"/>
    </source>
</evidence>
<evidence type="ECO:0000313" key="2">
    <source>
        <dbReference type="EMBL" id="RDY07274.1"/>
    </source>
</evidence>
<gene>
    <name evidence="2" type="ORF">CR513_08640</name>
</gene>
<feature type="region of interest" description="Disordered" evidence="1">
    <location>
        <begin position="60"/>
        <end position="94"/>
    </location>
</feature>